<keyword evidence="3" id="KW-1052">Target cell membrane</keyword>
<feature type="chain" id="PRO_5020022492" evidence="6">
    <location>
        <begin position="27"/>
        <end position="196"/>
    </location>
</feature>
<dbReference type="PANTHER" id="PTHR40388">
    <property type="entry name" value="BRYOPORIN"/>
    <property type="match status" value="1"/>
</dbReference>
<evidence type="ECO:0000256" key="3">
    <source>
        <dbReference type="ARBA" id="ARBA00022537"/>
    </source>
</evidence>
<keyword evidence="4" id="KW-1053">Target membrane</keyword>
<dbReference type="GO" id="GO:0051715">
    <property type="term" value="P:cytolysis in another organism"/>
    <property type="evidence" value="ECO:0007669"/>
    <property type="project" value="InterPro"/>
</dbReference>
<dbReference type="GO" id="GO:0044218">
    <property type="term" value="C:other organism cell membrane"/>
    <property type="evidence" value="ECO:0007669"/>
    <property type="project" value="UniProtKB-KW"/>
</dbReference>
<dbReference type="InterPro" id="IPR015926">
    <property type="entry name" value="Cytolysin/lectin"/>
</dbReference>
<dbReference type="EMBL" id="MH194222">
    <property type="protein sequence ID" value="AXS67891.1"/>
    <property type="molecule type" value="mRNA"/>
</dbReference>
<sequence length="196" mass="22502">MALQFPKPKTLWMIFLFVIGFPTGRSTVSGYSVTADITVENLTPYPLVEPVLRLSDGVKLSNPVDIQSNRKGTFNLRKKAITATGTYGTVSWLVSENNRRFIVMWSVPYDTNLYRNWLGLGMTTVGHTYVPIWDVWFGMMYYDIENSYSKYLTYVNKKFEKKDLKPLNLRLASFNMTGTMTNSGNTQIMVKFQITK</sequence>
<dbReference type="GO" id="GO:0006812">
    <property type="term" value="P:monoatomic cation transport"/>
    <property type="evidence" value="ECO:0007669"/>
    <property type="project" value="InterPro"/>
</dbReference>
<evidence type="ECO:0000256" key="4">
    <source>
        <dbReference type="ARBA" id="ARBA00023298"/>
    </source>
</evidence>
<dbReference type="SUPFAM" id="SSF63724">
    <property type="entry name" value="Cytolysin/lectin"/>
    <property type="match status" value="1"/>
</dbReference>
<reference evidence="7" key="1">
    <citation type="journal article" date="2018" name="Mol. Biol. Evol.">
        <title>Piercing Fishes: Porin Expansion and Adaptation to Hematophagy in the Vampire Snail Cumia reticulata.</title>
        <authorList>
            <person name="Gerdol M."/>
            <person name="Cervelli M."/>
            <person name="Oliverio M."/>
            <person name="Modica M.V."/>
        </authorList>
    </citation>
    <scope>NUCLEOTIDE SEQUENCE</scope>
</reference>
<dbReference type="Pfam" id="PF06369">
    <property type="entry name" value="Anemone_cytotox"/>
    <property type="match status" value="1"/>
</dbReference>
<keyword evidence="6" id="KW-0732">Signal</keyword>
<evidence type="ECO:0000313" key="7">
    <source>
        <dbReference type="EMBL" id="AXS67891.1"/>
    </source>
</evidence>
<keyword evidence="4" id="KW-0472">Membrane</keyword>
<dbReference type="GO" id="GO:0046930">
    <property type="term" value="C:pore complex"/>
    <property type="evidence" value="ECO:0007669"/>
    <property type="project" value="InterPro"/>
</dbReference>
<dbReference type="GO" id="GO:0015267">
    <property type="term" value="F:channel activity"/>
    <property type="evidence" value="ECO:0007669"/>
    <property type="project" value="InterPro"/>
</dbReference>
<dbReference type="GO" id="GO:0042151">
    <property type="term" value="C:nematocyst"/>
    <property type="evidence" value="ECO:0007669"/>
    <property type="project" value="UniProtKB-SubCell"/>
</dbReference>
<dbReference type="PANTHER" id="PTHR40388:SF1">
    <property type="entry name" value="BRYOPORIN"/>
    <property type="match status" value="1"/>
</dbReference>
<accession>A0A499RQG5</accession>
<comment type="subcellular location">
    <subcellularLocation>
        <location evidence="2">Nematocyst</location>
    </subcellularLocation>
    <subcellularLocation>
        <location evidence="1">Target cell membrane</location>
    </subcellularLocation>
</comment>
<feature type="signal peptide" evidence="6">
    <location>
        <begin position="1"/>
        <end position="26"/>
    </location>
</feature>
<dbReference type="AlphaFoldDB" id="A0A499RQG5"/>
<evidence type="ECO:0000256" key="1">
    <source>
        <dbReference type="ARBA" id="ARBA00004175"/>
    </source>
</evidence>
<proteinExistence type="evidence at transcript level"/>
<evidence type="ECO:0000256" key="6">
    <source>
        <dbReference type="SAM" id="SignalP"/>
    </source>
</evidence>
<organism evidence="7">
    <name type="scientific">Colubraria reticulata</name>
    <dbReference type="NCBI Taxonomy" id="604273"/>
    <lineage>
        <taxon>Eukaryota</taxon>
        <taxon>Metazoa</taxon>
        <taxon>Spiralia</taxon>
        <taxon>Lophotrochozoa</taxon>
        <taxon>Mollusca</taxon>
        <taxon>Gastropoda</taxon>
        <taxon>Caenogastropoda</taxon>
        <taxon>Neogastropoda</taxon>
        <taxon>Buccinoidea</taxon>
        <taxon>Buccinidae</taxon>
        <taxon>Colubraria</taxon>
    </lineage>
</organism>
<dbReference type="InterPro" id="IPR050677">
    <property type="entry name" value="Actinoporin_PFT"/>
</dbReference>
<protein>
    <submittedName>
        <fullName evidence="7">Coluporin-19</fullName>
    </submittedName>
</protein>
<dbReference type="GO" id="GO:0046931">
    <property type="term" value="P:pore complex assembly"/>
    <property type="evidence" value="ECO:0007669"/>
    <property type="project" value="InterPro"/>
</dbReference>
<evidence type="ECO:0000256" key="5">
    <source>
        <dbReference type="ARBA" id="ARBA00023331"/>
    </source>
</evidence>
<evidence type="ECO:0000256" key="2">
    <source>
        <dbReference type="ARBA" id="ARBA00004532"/>
    </source>
</evidence>
<dbReference type="Gene3D" id="2.60.270.20">
    <property type="entry name" value="Cytolysin/lectin"/>
    <property type="match status" value="1"/>
</dbReference>
<dbReference type="InterPro" id="IPR009104">
    <property type="entry name" value="Anemon_actinoporin-like"/>
</dbReference>
<keyword evidence="5" id="KW-0166">Nematocyst</keyword>
<name>A0A499RQG5_9CAEN</name>